<dbReference type="InterPro" id="IPR036514">
    <property type="entry name" value="SGNH_hydro_sf"/>
</dbReference>
<dbReference type="SUPFAM" id="SSF52266">
    <property type="entry name" value="SGNH hydrolase"/>
    <property type="match status" value="1"/>
</dbReference>
<accession>A0A2S7U3W5</accession>
<dbReference type="AlphaFoldDB" id="A0A2S7U3W5"/>
<evidence type="ECO:0000313" key="4">
    <source>
        <dbReference type="Proteomes" id="UP000239907"/>
    </source>
</evidence>
<dbReference type="Proteomes" id="UP000239907">
    <property type="component" value="Unassembled WGS sequence"/>
</dbReference>
<proteinExistence type="predicted"/>
<dbReference type="PANTHER" id="PTHR22901:SF0">
    <property type="entry name" value="SIALATE O-ACETYLESTERASE"/>
    <property type="match status" value="1"/>
</dbReference>
<dbReference type="InterPro" id="IPR005181">
    <property type="entry name" value="SASA"/>
</dbReference>
<feature type="domain" description="Sialate O-acetylesterase" evidence="2">
    <location>
        <begin position="274"/>
        <end position="375"/>
    </location>
</feature>
<keyword evidence="1" id="KW-0378">Hydrolase</keyword>
<organism evidence="3 4">
    <name type="scientific">Rubritalea profundi</name>
    <dbReference type="NCBI Taxonomy" id="1658618"/>
    <lineage>
        <taxon>Bacteria</taxon>
        <taxon>Pseudomonadati</taxon>
        <taxon>Verrucomicrobiota</taxon>
        <taxon>Verrucomicrobiia</taxon>
        <taxon>Verrucomicrobiales</taxon>
        <taxon>Rubritaleaceae</taxon>
        <taxon>Rubritalea</taxon>
    </lineage>
</organism>
<dbReference type="EMBL" id="MQWA01000001">
    <property type="protein sequence ID" value="PQJ29197.1"/>
    <property type="molecule type" value="Genomic_DNA"/>
</dbReference>
<dbReference type="RefSeq" id="WP_206018834.1">
    <property type="nucleotide sequence ID" value="NZ_MQWA01000001.1"/>
</dbReference>
<evidence type="ECO:0000259" key="2">
    <source>
        <dbReference type="Pfam" id="PF03629"/>
    </source>
</evidence>
<evidence type="ECO:0000313" key="3">
    <source>
        <dbReference type="EMBL" id="PQJ29197.1"/>
    </source>
</evidence>
<protein>
    <recommendedName>
        <fullName evidence="2">Sialate O-acetylesterase domain-containing protein</fullName>
    </recommendedName>
</protein>
<reference evidence="3 4" key="1">
    <citation type="submission" date="2016-12" db="EMBL/GenBank/DDBJ databases">
        <title>Study of bacterial adaptation to deep sea.</title>
        <authorList>
            <person name="Song J."/>
            <person name="Yoshizawa S."/>
            <person name="Kogure K."/>
        </authorList>
    </citation>
    <scope>NUCLEOTIDE SEQUENCE [LARGE SCALE GENOMIC DNA]</scope>
    <source>
        <strain evidence="3 4">SAORIC-165</strain>
    </source>
</reference>
<comment type="caution">
    <text evidence="3">The sequence shown here is derived from an EMBL/GenBank/DDBJ whole genome shotgun (WGS) entry which is preliminary data.</text>
</comment>
<dbReference type="GO" id="GO:0005975">
    <property type="term" value="P:carbohydrate metabolic process"/>
    <property type="evidence" value="ECO:0007669"/>
    <property type="project" value="TreeGrafter"/>
</dbReference>
<evidence type="ECO:0000256" key="1">
    <source>
        <dbReference type="ARBA" id="ARBA00022801"/>
    </source>
</evidence>
<keyword evidence="4" id="KW-1185">Reference proteome</keyword>
<dbReference type="PANTHER" id="PTHR22901">
    <property type="entry name" value="SIALATE O-ACETYLESTERASE"/>
    <property type="match status" value="1"/>
</dbReference>
<sequence length="490" mass="54339">MNTLLCRSRMMGIGLIILGILTTSVTAEIKLGSLFQDHMVLQRNMPVPVWGWAEPGTALTVEFAHQKKTTTAGDDGKWMLKLDPLKANAHPQAMVVSDDSGSTQTLNNILVGEVWICSGQSNMDWKMNQLGDRYDKEIAQANNPKLRLCVVSDIYAAAPQQRNEKKWQACTPEQAREFSAVAFFFGTKLLSELDVPIGLVECARGGSPVEAWMSEKNLRKEFPEFNTKLDTFPAIIKKTGGVFDHRKKSKVFGITQITPSVLYNGYIHPLIPFAIRGVIWYQGESNVKRPEQYRKLFPAMIRQWRADWNQGDFPFYYVQIAPCGYKDLSAAYLREAQMMALSVPNTGMAVTMDLGDEKNIHPPEKKPVGERLARIALAKDYGRNNLVYSGPSIKQSSIEKNSIRLTFDHVAGGLVSRDGKPLSHFTIAAKDQQFVEATAVIDGESIIVSSPAVPSPVAVRFAWGSADIPNLINKQGLPASSFRTDQASSQ</sequence>
<feature type="domain" description="Sialate O-acetylesterase" evidence="2">
    <location>
        <begin position="113"/>
        <end position="218"/>
    </location>
</feature>
<dbReference type="InterPro" id="IPR039329">
    <property type="entry name" value="SIAE"/>
</dbReference>
<dbReference type="Gene3D" id="3.40.50.1110">
    <property type="entry name" value="SGNH hydrolase"/>
    <property type="match status" value="1"/>
</dbReference>
<name>A0A2S7U3W5_9BACT</name>
<gene>
    <name evidence="3" type="ORF">BSZ32_12305</name>
</gene>
<dbReference type="GO" id="GO:0001681">
    <property type="term" value="F:sialate O-acetylesterase activity"/>
    <property type="evidence" value="ECO:0007669"/>
    <property type="project" value="InterPro"/>
</dbReference>
<dbReference type="Pfam" id="PF03629">
    <property type="entry name" value="SASA"/>
    <property type="match status" value="2"/>
</dbReference>